<proteinExistence type="predicted"/>
<sequence>MNSNQDSVGYGPSSLGANGDVAGEKFSRSSSGDENCMEETDDSVGDAVGSEMVVSGVADTNLPFSSQSRSLRLLLGAVFSVCSRVSTR</sequence>
<name>A0ABR1J6G5_9AGAR</name>
<protein>
    <submittedName>
        <fullName evidence="2">Uncharacterized protein</fullName>
    </submittedName>
</protein>
<accession>A0ABR1J6G5</accession>
<keyword evidence="3" id="KW-1185">Reference proteome</keyword>
<comment type="caution">
    <text evidence="2">The sequence shown here is derived from an EMBL/GenBank/DDBJ whole genome shotgun (WGS) entry which is preliminary data.</text>
</comment>
<dbReference type="Proteomes" id="UP001498398">
    <property type="component" value="Unassembled WGS sequence"/>
</dbReference>
<dbReference type="EMBL" id="JBANRG010000031">
    <property type="protein sequence ID" value="KAK7451318.1"/>
    <property type="molecule type" value="Genomic_DNA"/>
</dbReference>
<organism evidence="2 3">
    <name type="scientific">Marasmiellus scandens</name>
    <dbReference type="NCBI Taxonomy" id="2682957"/>
    <lineage>
        <taxon>Eukaryota</taxon>
        <taxon>Fungi</taxon>
        <taxon>Dikarya</taxon>
        <taxon>Basidiomycota</taxon>
        <taxon>Agaricomycotina</taxon>
        <taxon>Agaricomycetes</taxon>
        <taxon>Agaricomycetidae</taxon>
        <taxon>Agaricales</taxon>
        <taxon>Marasmiineae</taxon>
        <taxon>Omphalotaceae</taxon>
        <taxon>Marasmiellus</taxon>
    </lineage>
</organism>
<evidence type="ECO:0000313" key="3">
    <source>
        <dbReference type="Proteomes" id="UP001498398"/>
    </source>
</evidence>
<evidence type="ECO:0000313" key="2">
    <source>
        <dbReference type="EMBL" id="KAK7451318.1"/>
    </source>
</evidence>
<gene>
    <name evidence="2" type="ORF">VKT23_012659</name>
</gene>
<evidence type="ECO:0000256" key="1">
    <source>
        <dbReference type="SAM" id="MobiDB-lite"/>
    </source>
</evidence>
<feature type="region of interest" description="Disordered" evidence="1">
    <location>
        <begin position="1"/>
        <end position="43"/>
    </location>
</feature>
<reference evidence="2 3" key="1">
    <citation type="submission" date="2024-01" db="EMBL/GenBank/DDBJ databases">
        <title>A draft genome for the cacao thread blight pathogen Marasmiellus scandens.</title>
        <authorList>
            <person name="Baruah I.K."/>
            <person name="Leung J."/>
            <person name="Bukari Y."/>
            <person name="Amoako-Attah I."/>
            <person name="Meinhardt L.W."/>
            <person name="Bailey B.A."/>
            <person name="Cohen S.P."/>
        </authorList>
    </citation>
    <scope>NUCLEOTIDE SEQUENCE [LARGE SCALE GENOMIC DNA]</scope>
    <source>
        <strain evidence="2 3">GH-19</strain>
    </source>
</reference>